<protein>
    <recommendedName>
        <fullName evidence="4">Hemicentin-1-like von Willebrand factor A domain-containing protein</fullName>
    </recommendedName>
</protein>
<proteinExistence type="predicted"/>
<evidence type="ECO:0000313" key="5">
    <source>
        <dbReference type="EMBL" id="CAB4040495.1"/>
    </source>
</evidence>
<dbReference type="CDD" id="cd00198">
    <property type="entry name" value="vWFA"/>
    <property type="match status" value="1"/>
</dbReference>
<dbReference type="Proteomes" id="UP001152795">
    <property type="component" value="Unassembled WGS sequence"/>
</dbReference>
<comment type="subcellular location">
    <subcellularLocation>
        <location evidence="1">Secreted</location>
    </subcellularLocation>
</comment>
<dbReference type="PANTHER" id="PTHR47763:SF4">
    <property type="entry name" value="ALPHA-PROTEIN KINASE VWKA"/>
    <property type="match status" value="1"/>
</dbReference>
<dbReference type="InterPro" id="IPR036465">
    <property type="entry name" value="vWFA_dom_sf"/>
</dbReference>
<dbReference type="Pfam" id="PF25106">
    <property type="entry name" value="VWA_4"/>
    <property type="match status" value="1"/>
</dbReference>
<sequence>MSDNATIERADLKVEVEESTVIQEMLEDDGTATTTQEENYEFKNNSAMTDDSITADNLEEIKMELLQLKLQEMELSKLQDSATGDKDDQEMLQKLKLELAMEKAKKENTRRQRIREECEGVRREIAKTKEDAVDGRTLTQDNDHKYTSECSKTVASEADERMQEVLIKSRKELQDTKQKEQEEIIQKLRRELSELKEAKEETAKREKARKEREQLKSEIERLKKEKNETTTREIEEFQKLKKEVEELKEAATGVRTRHKCEELKKEVEGLKEAATGVRTRHKCEELKKEVEELKEAATGVRTRDKCEELEKVKAKLEESATKVRTKTKVAELETEIRAEEARRREINRILQLMAAAQAVDLCFLVDCTGSMASYIQGVKEQIQNIVEKSKKMLPDLNFSVAFVGYRDHCDDAARIVILDFTTSILEFQSFMGSVAATGGGDEPEDVFGGIEEVAKLSWSKQTRILFHIADSPCHGTRFHDPSVADDYPNGDPRGLQIEDLLSKLEELNIIYWFAKLGNGTDLMVQVLQSIMKINPIDLASVDGLVDAVAGSISASVNIYEHDVLEEVVRGDVKGDSCPTN</sequence>
<name>A0A6S7K4X7_PARCT</name>
<organism evidence="5 6">
    <name type="scientific">Paramuricea clavata</name>
    <name type="common">Red gorgonian</name>
    <name type="synonym">Violescent sea-whip</name>
    <dbReference type="NCBI Taxonomy" id="317549"/>
    <lineage>
        <taxon>Eukaryota</taxon>
        <taxon>Metazoa</taxon>
        <taxon>Cnidaria</taxon>
        <taxon>Anthozoa</taxon>
        <taxon>Octocorallia</taxon>
        <taxon>Malacalcyonacea</taxon>
        <taxon>Plexauridae</taxon>
        <taxon>Paramuricea</taxon>
    </lineage>
</organism>
<evidence type="ECO:0000259" key="4">
    <source>
        <dbReference type="Pfam" id="PF25106"/>
    </source>
</evidence>
<comment type="caution">
    <text evidence="5">The sequence shown here is derived from an EMBL/GenBank/DDBJ whole genome shotgun (WGS) entry which is preliminary data.</text>
</comment>
<evidence type="ECO:0000256" key="2">
    <source>
        <dbReference type="ARBA" id="ARBA00022525"/>
    </source>
</evidence>
<dbReference type="SUPFAM" id="SSF53300">
    <property type="entry name" value="vWA-like"/>
    <property type="match status" value="1"/>
</dbReference>
<evidence type="ECO:0000256" key="1">
    <source>
        <dbReference type="ARBA" id="ARBA00004613"/>
    </source>
</evidence>
<feature type="domain" description="Hemicentin-1-like von Willebrand factor A" evidence="4">
    <location>
        <begin position="361"/>
        <end position="473"/>
    </location>
</feature>
<dbReference type="EMBL" id="CACRXK020026866">
    <property type="protein sequence ID" value="CAB4040495.1"/>
    <property type="molecule type" value="Genomic_DNA"/>
</dbReference>
<dbReference type="InterPro" id="IPR052969">
    <property type="entry name" value="Thr-specific_kinase-like"/>
</dbReference>
<reference evidence="5" key="1">
    <citation type="submission" date="2020-04" db="EMBL/GenBank/DDBJ databases">
        <authorList>
            <person name="Alioto T."/>
            <person name="Alioto T."/>
            <person name="Gomez Garrido J."/>
        </authorList>
    </citation>
    <scope>NUCLEOTIDE SEQUENCE</scope>
    <source>
        <strain evidence="5">A484AB</strain>
    </source>
</reference>
<dbReference type="OrthoDB" id="44277at2759"/>
<dbReference type="Gene3D" id="3.40.50.410">
    <property type="entry name" value="von Willebrand factor, type A domain"/>
    <property type="match status" value="1"/>
</dbReference>
<accession>A0A6S7K4X7</accession>
<dbReference type="InterPro" id="IPR056861">
    <property type="entry name" value="HMCN1-like_VWA"/>
</dbReference>
<gene>
    <name evidence="5" type="ORF">PACLA_8A078182</name>
</gene>
<dbReference type="PANTHER" id="PTHR47763">
    <property type="entry name" value="ALPHA-PROTEIN KINASE VWKA"/>
    <property type="match status" value="1"/>
</dbReference>
<keyword evidence="6" id="KW-1185">Reference proteome</keyword>
<dbReference type="AlphaFoldDB" id="A0A6S7K4X7"/>
<keyword evidence="3" id="KW-0732">Signal</keyword>
<evidence type="ECO:0000313" key="6">
    <source>
        <dbReference type="Proteomes" id="UP001152795"/>
    </source>
</evidence>
<evidence type="ECO:0000256" key="3">
    <source>
        <dbReference type="ARBA" id="ARBA00022729"/>
    </source>
</evidence>
<keyword evidence="2" id="KW-0964">Secreted</keyword>